<dbReference type="PANTHER" id="PTHR33343">
    <property type="entry name" value="54S RIBOSOMAL PROTEIN BL35M"/>
    <property type="match status" value="1"/>
</dbReference>
<comment type="similarity">
    <text evidence="1 5 6">Belongs to the bacterial ribosomal protein bL35 family.</text>
</comment>
<dbReference type="AlphaFoldDB" id="A0A235B813"/>
<dbReference type="InterPro" id="IPR021137">
    <property type="entry name" value="Ribosomal_bL35-like"/>
</dbReference>
<evidence type="ECO:0000313" key="7">
    <source>
        <dbReference type="EMBL" id="OYD08372.1"/>
    </source>
</evidence>
<evidence type="ECO:0000256" key="5">
    <source>
        <dbReference type="HAMAP-Rule" id="MF_00514"/>
    </source>
</evidence>
<dbReference type="GO" id="GO:0003735">
    <property type="term" value="F:structural constituent of ribosome"/>
    <property type="evidence" value="ECO:0007669"/>
    <property type="project" value="InterPro"/>
</dbReference>
<dbReference type="FunFam" id="4.10.410.60:FF:000001">
    <property type="entry name" value="50S ribosomal protein L35"/>
    <property type="match status" value="1"/>
</dbReference>
<reference evidence="7 8" key="1">
    <citation type="submission" date="2017-07" db="EMBL/GenBank/DDBJ databases">
        <title>The genome sequence of Paludifilum halophilum highlights mechanisms for microbial adaptation to high salt environemnts.</title>
        <authorList>
            <person name="Belbahri L."/>
        </authorList>
    </citation>
    <scope>NUCLEOTIDE SEQUENCE [LARGE SCALE GENOMIC DNA]</scope>
    <source>
        <strain evidence="7 8">DSM 102817</strain>
    </source>
</reference>
<accession>A0A235B813</accession>
<evidence type="ECO:0000256" key="4">
    <source>
        <dbReference type="ARBA" id="ARBA00071664"/>
    </source>
</evidence>
<evidence type="ECO:0000256" key="6">
    <source>
        <dbReference type="RuleBase" id="RU000568"/>
    </source>
</evidence>
<dbReference type="EMBL" id="NOWF01000003">
    <property type="protein sequence ID" value="OYD08372.1"/>
    <property type="molecule type" value="Genomic_DNA"/>
</dbReference>
<proteinExistence type="inferred from homology"/>
<gene>
    <name evidence="5" type="primary">rpmI</name>
    <name evidence="7" type="ORF">CHM34_05905</name>
</gene>
<comment type="caution">
    <text evidence="7">The sequence shown here is derived from an EMBL/GenBank/DDBJ whole genome shotgun (WGS) entry which is preliminary data.</text>
</comment>
<dbReference type="OrthoDB" id="47476at2"/>
<keyword evidence="3 5" id="KW-0687">Ribonucleoprotein</keyword>
<dbReference type="PROSITE" id="PS00936">
    <property type="entry name" value="RIBOSOMAL_L35"/>
    <property type="match status" value="1"/>
</dbReference>
<dbReference type="Pfam" id="PF01632">
    <property type="entry name" value="Ribosomal_L35p"/>
    <property type="match status" value="1"/>
</dbReference>
<evidence type="ECO:0000313" key="8">
    <source>
        <dbReference type="Proteomes" id="UP000215459"/>
    </source>
</evidence>
<dbReference type="RefSeq" id="WP_094263678.1">
    <property type="nucleotide sequence ID" value="NZ_NOWF01000003.1"/>
</dbReference>
<protein>
    <recommendedName>
        <fullName evidence="4 5">Large ribosomal subunit protein bL35</fullName>
    </recommendedName>
</protein>
<dbReference type="SUPFAM" id="SSF143034">
    <property type="entry name" value="L35p-like"/>
    <property type="match status" value="1"/>
</dbReference>
<dbReference type="InterPro" id="IPR001706">
    <property type="entry name" value="Ribosomal_bL35"/>
</dbReference>
<evidence type="ECO:0000256" key="3">
    <source>
        <dbReference type="ARBA" id="ARBA00023274"/>
    </source>
</evidence>
<dbReference type="NCBIfam" id="TIGR00001">
    <property type="entry name" value="rpmI_bact"/>
    <property type="match status" value="1"/>
</dbReference>
<dbReference type="InterPro" id="IPR018265">
    <property type="entry name" value="Ribosomal_bL35_CS"/>
</dbReference>
<dbReference type="Gene3D" id="4.10.410.60">
    <property type="match status" value="1"/>
</dbReference>
<organism evidence="7 8">
    <name type="scientific">Paludifilum halophilum</name>
    <dbReference type="NCBI Taxonomy" id="1642702"/>
    <lineage>
        <taxon>Bacteria</taxon>
        <taxon>Bacillati</taxon>
        <taxon>Bacillota</taxon>
        <taxon>Bacilli</taxon>
        <taxon>Bacillales</taxon>
        <taxon>Thermoactinomycetaceae</taxon>
        <taxon>Paludifilum</taxon>
    </lineage>
</organism>
<dbReference type="PRINTS" id="PR00064">
    <property type="entry name" value="RIBOSOMALL35"/>
</dbReference>
<sequence>MPKMKTRRAVSKRFRKTGKGKIRRNHAFMNHNLEHMQKRTKRKLRKSEIMSKNDVKRIKQLIAYK</sequence>
<dbReference type="GO" id="GO:0022625">
    <property type="term" value="C:cytosolic large ribosomal subunit"/>
    <property type="evidence" value="ECO:0007669"/>
    <property type="project" value="TreeGrafter"/>
</dbReference>
<dbReference type="HAMAP" id="MF_00514">
    <property type="entry name" value="Ribosomal_bL35"/>
    <property type="match status" value="1"/>
</dbReference>
<keyword evidence="2 5" id="KW-0689">Ribosomal protein</keyword>
<dbReference type="InterPro" id="IPR037229">
    <property type="entry name" value="Ribosomal_bL35_sf"/>
</dbReference>
<keyword evidence="8" id="KW-1185">Reference proteome</keyword>
<evidence type="ECO:0000256" key="2">
    <source>
        <dbReference type="ARBA" id="ARBA00022980"/>
    </source>
</evidence>
<dbReference type="GO" id="GO:0006412">
    <property type="term" value="P:translation"/>
    <property type="evidence" value="ECO:0007669"/>
    <property type="project" value="UniProtKB-UniRule"/>
</dbReference>
<name>A0A235B813_9BACL</name>
<dbReference type="PANTHER" id="PTHR33343:SF1">
    <property type="entry name" value="LARGE RIBOSOMAL SUBUNIT PROTEIN BL35M"/>
    <property type="match status" value="1"/>
</dbReference>
<evidence type="ECO:0000256" key="1">
    <source>
        <dbReference type="ARBA" id="ARBA00006598"/>
    </source>
</evidence>
<dbReference type="Proteomes" id="UP000215459">
    <property type="component" value="Unassembled WGS sequence"/>
</dbReference>